<dbReference type="Proteomes" id="UP000228987">
    <property type="component" value="Unassembled WGS sequence"/>
</dbReference>
<name>A0A2A5CG95_9GAMM</name>
<evidence type="ECO:0000313" key="2">
    <source>
        <dbReference type="Proteomes" id="UP000228987"/>
    </source>
</evidence>
<organism evidence="1 2">
    <name type="scientific">SAR86 cluster bacterium</name>
    <dbReference type="NCBI Taxonomy" id="2030880"/>
    <lineage>
        <taxon>Bacteria</taxon>
        <taxon>Pseudomonadati</taxon>
        <taxon>Pseudomonadota</taxon>
        <taxon>Gammaproteobacteria</taxon>
        <taxon>SAR86 cluster</taxon>
    </lineage>
</organism>
<gene>
    <name evidence="1" type="ORF">COA71_03135</name>
</gene>
<dbReference type="EMBL" id="NVWI01000002">
    <property type="protein sequence ID" value="PCJ42521.1"/>
    <property type="molecule type" value="Genomic_DNA"/>
</dbReference>
<reference evidence="2" key="1">
    <citation type="submission" date="2017-08" db="EMBL/GenBank/DDBJ databases">
        <title>A dynamic microbial community with high functional redundancy inhabits the cold, oxic subseafloor aquifer.</title>
        <authorList>
            <person name="Tully B.J."/>
            <person name="Wheat C.G."/>
            <person name="Glazer B.T."/>
            <person name="Huber J.A."/>
        </authorList>
    </citation>
    <scope>NUCLEOTIDE SEQUENCE [LARGE SCALE GENOMIC DNA]</scope>
</reference>
<dbReference type="AlphaFoldDB" id="A0A2A5CG95"/>
<accession>A0A2A5CG95</accession>
<comment type="caution">
    <text evidence="1">The sequence shown here is derived from an EMBL/GenBank/DDBJ whole genome shotgun (WGS) entry which is preliminary data.</text>
</comment>
<protein>
    <submittedName>
        <fullName evidence="1">Uncharacterized protein</fullName>
    </submittedName>
</protein>
<proteinExistence type="predicted"/>
<evidence type="ECO:0000313" key="1">
    <source>
        <dbReference type="EMBL" id="PCJ42521.1"/>
    </source>
</evidence>
<sequence>MAYEVKSNMFSYSKTFYFLCLSAYLRVVSKLKAFYTKSSLWRFYMDIIVQLLPGSGEVNISFYQILAFIRML</sequence>